<reference evidence="2" key="1">
    <citation type="journal article" date="2016" name="Genome Announc.">
        <title>Draft Genome Sequences of Five Rapidly Growing Mycobacterium Species, M. thermoresistibile, M. fortuitum subsp. acetamidolyticum, M. canariasense, M. brisbanense, and M. novocastrense.</title>
        <authorList>
            <person name="Katahira K."/>
            <person name="Ogura Y."/>
            <person name="Gotoh Y."/>
            <person name="Hayashi T."/>
        </authorList>
    </citation>
    <scope>NUCLEOTIDE SEQUENCE [LARGE SCALE GENOMIC DNA]</scope>
    <source>
        <strain evidence="2">JCM15298</strain>
    </source>
</reference>
<dbReference type="AlphaFoldDB" id="A0A117I9X2"/>
<dbReference type="STRING" id="228230.RMCC_2429"/>
<accession>A0A117I9X2</accession>
<evidence type="ECO:0000313" key="1">
    <source>
        <dbReference type="EMBL" id="GAS95463.1"/>
    </source>
</evidence>
<dbReference type="EMBL" id="BCSY01000039">
    <property type="protein sequence ID" value="GAS95463.1"/>
    <property type="molecule type" value="Genomic_DNA"/>
</dbReference>
<proteinExistence type="predicted"/>
<sequence>MTAPLSLDETFTPAEELLRAWLLPIVTTSPAGRGVGSALWNPSAQVPMPLPYRAVRRISGPRTVYSDEPLMRVHTFGATYPLAAAAAEATDDRLLVLVDYPGYGITLPDGGVVHCDWAEITEAARHEPYGADTVVERFITEVRLGLSLVRAQ</sequence>
<dbReference type="RefSeq" id="WP_062656660.1">
    <property type="nucleotide sequence ID" value="NZ_BCSY01000039.1"/>
</dbReference>
<protein>
    <submittedName>
        <fullName evidence="1">Uncharacterized protein</fullName>
    </submittedName>
</protein>
<reference evidence="2" key="2">
    <citation type="submission" date="2016-02" db="EMBL/GenBank/DDBJ databases">
        <title>Draft genome sequence of five rapidly growing Mycobacterium species.</title>
        <authorList>
            <person name="Katahira K."/>
            <person name="Gotou Y."/>
            <person name="Iida K."/>
            <person name="Ogura Y."/>
            <person name="Hayashi T."/>
        </authorList>
    </citation>
    <scope>NUCLEOTIDE SEQUENCE [LARGE SCALE GENOMIC DNA]</scope>
    <source>
        <strain evidence="2">JCM15298</strain>
    </source>
</reference>
<evidence type="ECO:0000313" key="2">
    <source>
        <dbReference type="Proteomes" id="UP000069443"/>
    </source>
</evidence>
<organism evidence="1 2">
    <name type="scientific">Mycolicibacterium canariasense</name>
    <name type="common">Mycobacterium canariasense</name>
    <dbReference type="NCBI Taxonomy" id="228230"/>
    <lineage>
        <taxon>Bacteria</taxon>
        <taxon>Bacillati</taxon>
        <taxon>Actinomycetota</taxon>
        <taxon>Actinomycetes</taxon>
        <taxon>Mycobacteriales</taxon>
        <taxon>Mycobacteriaceae</taxon>
        <taxon>Mycolicibacterium</taxon>
    </lineage>
</organism>
<keyword evidence="2" id="KW-1185">Reference proteome</keyword>
<gene>
    <name evidence="1" type="ORF">RMCC_2429</name>
</gene>
<comment type="caution">
    <text evidence="1">The sequence shown here is derived from an EMBL/GenBank/DDBJ whole genome shotgun (WGS) entry which is preliminary data.</text>
</comment>
<name>A0A117I9X2_MYCCR</name>
<dbReference type="Proteomes" id="UP000069443">
    <property type="component" value="Unassembled WGS sequence"/>
</dbReference>